<reference evidence="1 2" key="1">
    <citation type="journal article" date="2011" name="J. Bacteriol.">
        <title>Complete genome sequence of seawater bacterium Glaciecola nitratireducens FR1064T.</title>
        <authorList>
            <person name="Bian F."/>
            <person name="Qin Q.L."/>
            <person name="Xie B.B."/>
            <person name="Shu Y.L."/>
            <person name="Zhang X.Y."/>
            <person name="Yu Y."/>
            <person name="Chen B."/>
            <person name="Chen X.L."/>
            <person name="Zhou B.C."/>
            <person name="Zhang Y.Z."/>
        </authorList>
    </citation>
    <scope>NUCLEOTIDE SEQUENCE [LARGE SCALE GENOMIC DNA]</scope>
    <source>
        <strain evidence="2">JCM 12485 / KCTC 12276 / FR1064</strain>
    </source>
</reference>
<name>G4QFY0_GLANF</name>
<dbReference type="Proteomes" id="UP000009282">
    <property type="component" value="Chromosome"/>
</dbReference>
<dbReference type="AlphaFoldDB" id="G4QFY0"/>
<dbReference type="EMBL" id="CP003060">
    <property type="protein sequence ID" value="AEP29071.1"/>
    <property type="molecule type" value="Genomic_DNA"/>
</dbReference>
<dbReference type="KEGG" id="gni:GNIT_0933"/>
<keyword evidence="2" id="KW-1185">Reference proteome</keyword>
<organism evidence="1 2">
    <name type="scientific">Glaciecola nitratireducens (strain JCM 12485 / KCTC 12276 / FR1064)</name>
    <dbReference type="NCBI Taxonomy" id="1085623"/>
    <lineage>
        <taxon>Bacteria</taxon>
        <taxon>Pseudomonadati</taxon>
        <taxon>Pseudomonadota</taxon>
        <taxon>Gammaproteobacteria</taxon>
        <taxon>Alteromonadales</taxon>
        <taxon>Alteromonadaceae</taxon>
        <taxon>Brumicola</taxon>
    </lineage>
</organism>
<protein>
    <submittedName>
        <fullName evidence="1">Uncharacterized protein</fullName>
    </submittedName>
</protein>
<evidence type="ECO:0000313" key="1">
    <source>
        <dbReference type="EMBL" id="AEP29071.1"/>
    </source>
</evidence>
<gene>
    <name evidence="1" type="ordered locus">GNIT_0933</name>
</gene>
<evidence type="ECO:0000313" key="2">
    <source>
        <dbReference type="Proteomes" id="UP000009282"/>
    </source>
</evidence>
<dbReference type="HOGENOM" id="CLU_3356422_0_0_6"/>
<proteinExistence type="predicted"/>
<accession>G4QFY0</accession>
<sequence length="36" mass="4267">MTCQHLKITGTAKRVLSFLIRNLKLPQSYTVDFEWQ</sequence>